<comment type="caution">
    <text evidence="1">The sequence shown here is derived from an EMBL/GenBank/DDBJ whole genome shotgun (WGS) entry which is preliminary data.</text>
</comment>
<dbReference type="RefSeq" id="WP_397087775.1">
    <property type="nucleotide sequence ID" value="NZ_JBITGY010000010.1"/>
</dbReference>
<name>A0ABW7Z2Q8_9ACTN</name>
<reference evidence="1 2" key="1">
    <citation type="submission" date="2024-10" db="EMBL/GenBank/DDBJ databases">
        <title>The Natural Products Discovery Center: Release of the First 8490 Sequenced Strains for Exploring Actinobacteria Biosynthetic Diversity.</title>
        <authorList>
            <person name="Kalkreuter E."/>
            <person name="Kautsar S.A."/>
            <person name="Yang D."/>
            <person name="Bader C.D."/>
            <person name="Teijaro C.N."/>
            <person name="Fluegel L."/>
            <person name="Davis C.M."/>
            <person name="Simpson J.R."/>
            <person name="Lauterbach L."/>
            <person name="Steele A.D."/>
            <person name="Gui C."/>
            <person name="Meng S."/>
            <person name="Li G."/>
            <person name="Viehrig K."/>
            <person name="Ye F."/>
            <person name="Su P."/>
            <person name="Kiefer A.F."/>
            <person name="Nichols A."/>
            <person name="Cepeda A.J."/>
            <person name="Yan W."/>
            <person name="Fan B."/>
            <person name="Jiang Y."/>
            <person name="Adhikari A."/>
            <person name="Zheng C.-J."/>
            <person name="Schuster L."/>
            <person name="Cowan T.M."/>
            <person name="Smanski M.J."/>
            <person name="Chevrette M.G."/>
            <person name="De Carvalho L.P.S."/>
            <person name="Shen B."/>
        </authorList>
    </citation>
    <scope>NUCLEOTIDE SEQUENCE [LARGE SCALE GENOMIC DNA]</scope>
    <source>
        <strain evidence="1 2">NPDC050545</strain>
    </source>
</reference>
<sequence>MQPFERELTALTHATDEEIFAAIQHVVLALNKVNDDYDSAAYETGEREQLCEYIEDSLTENGIDVDAFAGRHGLTRHEITDEWRDW</sequence>
<evidence type="ECO:0000313" key="2">
    <source>
        <dbReference type="Proteomes" id="UP001612741"/>
    </source>
</evidence>
<accession>A0ABW7Z2Q8</accession>
<gene>
    <name evidence="1" type="ORF">ACIBG2_34155</name>
</gene>
<protein>
    <submittedName>
        <fullName evidence="1">Uncharacterized protein</fullName>
    </submittedName>
</protein>
<dbReference type="EMBL" id="JBITGY010000010">
    <property type="protein sequence ID" value="MFI6502464.1"/>
    <property type="molecule type" value="Genomic_DNA"/>
</dbReference>
<dbReference type="Proteomes" id="UP001612741">
    <property type="component" value="Unassembled WGS sequence"/>
</dbReference>
<proteinExistence type="predicted"/>
<organism evidence="1 2">
    <name type="scientific">Nonomuraea typhae</name>
    <dbReference type="NCBI Taxonomy" id="2603600"/>
    <lineage>
        <taxon>Bacteria</taxon>
        <taxon>Bacillati</taxon>
        <taxon>Actinomycetota</taxon>
        <taxon>Actinomycetes</taxon>
        <taxon>Streptosporangiales</taxon>
        <taxon>Streptosporangiaceae</taxon>
        <taxon>Nonomuraea</taxon>
    </lineage>
</organism>
<evidence type="ECO:0000313" key="1">
    <source>
        <dbReference type="EMBL" id="MFI6502464.1"/>
    </source>
</evidence>
<keyword evidence="2" id="KW-1185">Reference proteome</keyword>